<name>A0A2N9YEN2_9GAMM</name>
<dbReference type="Gene3D" id="3.40.50.150">
    <property type="entry name" value="Vaccinia Virus protein VP39"/>
    <property type="match status" value="1"/>
</dbReference>
<evidence type="ECO:0000256" key="6">
    <source>
        <dbReference type="ARBA" id="ARBA00047941"/>
    </source>
</evidence>
<evidence type="ECO:0000313" key="10">
    <source>
        <dbReference type="EMBL" id="AUI68951.1"/>
    </source>
</evidence>
<comment type="similarity">
    <text evidence="3">Belongs to the methyltransferase superfamily. Arsenite methyltransferase family.</text>
</comment>
<keyword evidence="10" id="KW-0489">Methyltransferase</keyword>
<dbReference type="PANTHER" id="PTHR43675:SF8">
    <property type="entry name" value="ARSENITE METHYLTRANSFERASE"/>
    <property type="match status" value="1"/>
</dbReference>
<dbReference type="EMBL" id="CP018889">
    <property type="protein sequence ID" value="AUI68951.1"/>
    <property type="molecule type" value="Genomic_DNA"/>
</dbReference>
<dbReference type="EC" id="2.1.1.137" evidence="4"/>
<dbReference type="STRING" id="288004.AL038_14525"/>
<comment type="catalytic activity">
    <reaction evidence="6">
        <text>arsenic triglutathione + [thioredoxin]-dithiol + S-adenosyl-L-methionine + 2 H2O = methylarsonous acid + [thioredoxin]-disulfide + 3 glutathione + S-adenosyl-L-homocysteine + H(+)</text>
        <dbReference type="Rhea" id="RHEA:69460"/>
        <dbReference type="Rhea" id="RHEA-COMP:10698"/>
        <dbReference type="Rhea" id="RHEA-COMP:10700"/>
        <dbReference type="ChEBI" id="CHEBI:15377"/>
        <dbReference type="ChEBI" id="CHEBI:15378"/>
        <dbReference type="ChEBI" id="CHEBI:17826"/>
        <dbReference type="ChEBI" id="CHEBI:29950"/>
        <dbReference type="ChEBI" id="CHEBI:50058"/>
        <dbReference type="ChEBI" id="CHEBI:57856"/>
        <dbReference type="ChEBI" id="CHEBI:57925"/>
        <dbReference type="ChEBI" id="CHEBI:59789"/>
        <dbReference type="ChEBI" id="CHEBI:183640"/>
        <dbReference type="EC" id="2.1.1.137"/>
    </reaction>
</comment>
<evidence type="ECO:0000256" key="7">
    <source>
        <dbReference type="ARBA" id="ARBA00047943"/>
    </source>
</evidence>
<accession>A0A2N9YEN2</accession>
<keyword evidence="2" id="KW-0949">S-adenosyl-L-methionine</keyword>
<dbReference type="NCBIfam" id="NF008823">
    <property type="entry name" value="PRK11873.1"/>
    <property type="match status" value="1"/>
</dbReference>
<evidence type="ECO:0000256" key="5">
    <source>
        <dbReference type="ARBA" id="ARBA00034545"/>
    </source>
</evidence>
<organism evidence="10 11">
    <name type="scientific">Beggiatoa leptomitoformis</name>
    <dbReference type="NCBI Taxonomy" id="288004"/>
    <lineage>
        <taxon>Bacteria</taxon>
        <taxon>Pseudomonadati</taxon>
        <taxon>Pseudomonadota</taxon>
        <taxon>Gammaproteobacteria</taxon>
        <taxon>Thiotrichales</taxon>
        <taxon>Thiotrichaceae</taxon>
        <taxon>Beggiatoa</taxon>
    </lineage>
</organism>
<comment type="catalytic activity">
    <reaction evidence="8">
        <text>arsenic triglutathione + 3 [thioredoxin]-dithiol + 3 S-adenosyl-L-methionine = trimethylarsine + 3 [thioredoxin]-disulfide + 3 glutathione + 3 S-adenosyl-L-homocysteine + 3 H(+)</text>
        <dbReference type="Rhea" id="RHEA:69432"/>
        <dbReference type="Rhea" id="RHEA-COMP:10698"/>
        <dbReference type="Rhea" id="RHEA-COMP:10700"/>
        <dbReference type="ChEBI" id="CHEBI:15378"/>
        <dbReference type="ChEBI" id="CHEBI:27130"/>
        <dbReference type="ChEBI" id="CHEBI:29950"/>
        <dbReference type="ChEBI" id="CHEBI:50058"/>
        <dbReference type="ChEBI" id="CHEBI:57856"/>
        <dbReference type="ChEBI" id="CHEBI:57925"/>
        <dbReference type="ChEBI" id="CHEBI:59789"/>
        <dbReference type="ChEBI" id="CHEBI:183640"/>
        <dbReference type="EC" id="2.1.1.137"/>
    </reaction>
</comment>
<dbReference type="KEGG" id="blep:AL038_14525"/>
<evidence type="ECO:0000256" key="2">
    <source>
        <dbReference type="ARBA" id="ARBA00022691"/>
    </source>
</evidence>
<dbReference type="AlphaFoldDB" id="A0A2N9YEN2"/>
<dbReference type="InterPro" id="IPR025714">
    <property type="entry name" value="Methyltranfer_dom"/>
</dbReference>
<reference evidence="11" key="1">
    <citation type="submission" date="2016-12" db="EMBL/GenBank/DDBJ databases">
        <title>Complete Genome Sequence of Beggiatoa leptomitiformis D-401.</title>
        <authorList>
            <person name="Fomenkov A."/>
            <person name="Vincze T."/>
            <person name="Grabovich M."/>
            <person name="Anton B.P."/>
            <person name="Dubinina G."/>
            <person name="Orlova M."/>
            <person name="Belousova E."/>
            <person name="Roberts R.J."/>
        </authorList>
    </citation>
    <scope>NUCLEOTIDE SEQUENCE [LARGE SCALE GENOMIC DNA]</scope>
    <source>
        <strain evidence="11">D-401</strain>
    </source>
</reference>
<evidence type="ECO:0000256" key="4">
    <source>
        <dbReference type="ARBA" id="ARBA00034521"/>
    </source>
</evidence>
<evidence type="ECO:0000259" key="9">
    <source>
        <dbReference type="Pfam" id="PF13847"/>
    </source>
</evidence>
<dbReference type="GO" id="GO:0032259">
    <property type="term" value="P:methylation"/>
    <property type="evidence" value="ECO:0007669"/>
    <property type="project" value="UniProtKB-KW"/>
</dbReference>
<dbReference type="Pfam" id="PF13847">
    <property type="entry name" value="Methyltransf_31"/>
    <property type="match status" value="1"/>
</dbReference>
<dbReference type="CDD" id="cd02440">
    <property type="entry name" value="AdoMet_MTases"/>
    <property type="match status" value="1"/>
</dbReference>
<dbReference type="OrthoDB" id="9772751at2"/>
<keyword evidence="1 10" id="KW-0808">Transferase</keyword>
<comment type="catalytic activity">
    <reaction evidence="7">
        <text>arsenic triglutathione + 2 [thioredoxin]-dithiol + 2 S-adenosyl-L-methionine + H2O = dimethylarsinous acid + 2 [thioredoxin]-disulfide + 3 glutathione + 2 S-adenosyl-L-homocysteine + 2 H(+)</text>
        <dbReference type="Rhea" id="RHEA:69464"/>
        <dbReference type="Rhea" id="RHEA-COMP:10698"/>
        <dbReference type="Rhea" id="RHEA-COMP:10700"/>
        <dbReference type="ChEBI" id="CHEBI:15377"/>
        <dbReference type="ChEBI" id="CHEBI:15378"/>
        <dbReference type="ChEBI" id="CHEBI:23808"/>
        <dbReference type="ChEBI" id="CHEBI:29950"/>
        <dbReference type="ChEBI" id="CHEBI:50058"/>
        <dbReference type="ChEBI" id="CHEBI:57856"/>
        <dbReference type="ChEBI" id="CHEBI:57925"/>
        <dbReference type="ChEBI" id="CHEBI:59789"/>
        <dbReference type="ChEBI" id="CHEBI:183640"/>
        <dbReference type="EC" id="2.1.1.137"/>
    </reaction>
</comment>
<dbReference type="SUPFAM" id="SSF53335">
    <property type="entry name" value="S-adenosyl-L-methionine-dependent methyltransferases"/>
    <property type="match status" value="1"/>
</dbReference>
<keyword evidence="11" id="KW-1185">Reference proteome</keyword>
<evidence type="ECO:0000256" key="8">
    <source>
        <dbReference type="ARBA" id="ARBA00048428"/>
    </source>
</evidence>
<protein>
    <recommendedName>
        <fullName evidence="5">Arsenite methyltransferase</fullName>
        <ecNumber evidence="4">2.1.1.137</ecNumber>
    </recommendedName>
</protein>
<evidence type="ECO:0000256" key="1">
    <source>
        <dbReference type="ARBA" id="ARBA00022679"/>
    </source>
</evidence>
<feature type="domain" description="Methyltransferase" evidence="9">
    <location>
        <begin position="71"/>
        <end position="217"/>
    </location>
</feature>
<sequence>MQEINIKEMVKERYGNIAKTQGSCCGGGKSATTVQLMSQAIGYTAVDLINLPDGANLGLGCGNPTALASLKVGEVVLDLGSGAGIDCFLAARAVGETGRVIGIDMTPEMLAKARHYAEQGGYHNVEFRQGDIEALPVENDSIDVIISNCVINLATDKAQVFKEALRVLKIGGRLLVSDLVLLKPLSADLRKSASAYAGCIAGAMLKNEYLQIMQQAGFNDVSIVEETAYPLELLSDESAYQGLVSEFTEFDPAIIAEAASAVVSVKVEAVKV</sequence>
<dbReference type="Proteomes" id="UP000234271">
    <property type="component" value="Chromosome"/>
</dbReference>
<evidence type="ECO:0000313" key="11">
    <source>
        <dbReference type="Proteomes" id="UP000234271"/>
    </source>
</evidence>
<dbReference type="InterPro" id="IPR026669">
    <property type="entry name" value="Arsenite_MeTrfase-like"/>
</dbReference>
<dbReference type="GO" id="GO:0030791">
    <property type="term" value="F:arsenite methyltransferase activity"/>
    <property type="evidence" value="ECO:0007669"/>
    <property type="project" value="UniProtKB-EC"/>
</dbReference>
<dbReference type="RefSeq" id="WP_062154013.1">
    <property type="nucleotide sequence ID" value="NZ_CP012373.2"/>
</dbReference>
<dbReference type="PANTHER" id="PTHR43675">
    <property type="entry name" value="ARSENITE METHYLTRANSFERASE"/>
    <property type="match status" value="1"/>
</dbReference>
<proteinExistence type="inferred from homology"/>
<evidence type="ECO:0000256" key="3">
    <source>
        <dbReference type="ARBA" id="ARBA00034487"/>
    </source>
</evidence>
<dbReference type="InterPro" id="IPR029063">
    <property type="entry name" value="SAM-dependent_MTases_sf"/>
</dbReference>
<gene>
    <name evidence="10" type="primary">arsM</name>
    <name evidence="10" type="ORF">BLE401_09735</name>
</gene>